<keyword evidence="9 10" id="KW-0464">Manganese</keyword>
<dbReference type="NCBIfam" id="NF003743">
    <property type="entry name" value="PRK05340.1"/>
    <property type="match status" value="1"/>
</dbReference>
<dbReference type="EMBL" id="JBBUTH010000004">
    <property type="protein sequence ID" value="MEK8050705.1"/>
    <property type="molecule type" value="Genomic_DNA"/>
</dbReference>
<feature type="domain" description="Calcineurin-like phosphoesterase" evidence="11">
    <location>
        <begin position="24"/>
        <end position="220"/>
    </location>
</feature>
<comment type="cofactor">
    <cofactor evidence="10">
        <name>Mn(2+)</name>
        <dbReference type="ChEBI" id="CHEBI:29035"/>
    </cofactor>
    <text evidence="10">Binds 2 Mn(2+) ions per subunit in a binuclear metal center.</text>
</comment>
<evidence type="ECO:0000259" key="11">
    <source>
        <dbReference type="Pfam" id="PF00149"/>
    </source>
</evidence>
<evidence type="ECO:0000256" key="5">
    <source>
        <dbReference type="ARBA" id="ARBA00022723"/>
    </source>
</evidence>
<feature type="binding site" evidence="10">
    <location>
        <position position="134"/>
    </location>
    <ligand>
        <name>Mn(2+)</name>
        <dbReference type="ChEBI" id="CHEBI:29035"/>
        <label>2</label>
    </ligand>
</feature>
<dbReference type="InterPro" id="IPR029052">
    <property type="entry name" value="Metallo-depent_PP-like"/>
</dbReference>
<gene>
    <name evidence="10" type="primary">lpxH</name>
    <name evidence="12" type="ORF">AACH10_10675</name>
</gene>
<evidence type="ECO:0000313" key="12">
    <source>
        <dbReference type="EMBL" id="MEK8050705.1"/>
    </source>
</evidence>
<comment type="function">
    <text evidence="10">Hydrolyzes the pyrophosphate bond of UDP-2,3-diacylglucosamine to yield 2,3-diacylglucosamine 1-phosphate (lipid X) and UMP by catalyzing the attack of water at the alpha-P atom. Involved in the biosynthesis of lipid A, a phosphorylated glycolipid that anchors the lipopolysaccharide to the outer membrane of the cell.</text>
</comment>
<feature type="binding site" evidence="10">
    <location>
        <begin position="99"/>
        <end position="100"/>
    </location>
    <ligand>
        <name>substrate</name>
    </ligand>
</feature>
<feature type="binding site" evidence="10">
    <location>
        <position position="187"/>
    </location>
    <ligand>
        <name>substrate</name>
    </ligand>
</feature>
<name>A0ABU9CHP8_9BURK</name>
<dbReference type="CDD" id="cd07398">
    <property type="entry name" value="MPP_YbbF-LpxH"/>
    <property type="match status" value="1"/>
</dbReference>
<dbReference type="PANTHER" id="PTHR34990">
    <property type="entry name" value="UDP-2,3-DIACYLGLUCOSAMINE HYDROLASE-RELATED"/>
    <property type="match status" value="1"/>
</dbReference>
<keyword evidence="1 10" id="KW-1003">Cell membrane</keyword>
<comment type="catalytic activity">
    <reaction evidence="10">
        <text>UDP-2-N,3-O-bis[(3R)-3-hydroxytetradecanoyl]-alpha-D-glucosamine + H2O = 2-N,3-O-bis[(3R)-3-hydroxytetradecanoyl]-alpha-D-glucosaminyl 1-phosphate + UMP + 2 H(+)</text>
        <dbReference type="Rhea" id="RHEA:25213"/>
        <dbReference type="ChEBI" id="CHEBI:15377"/>
        <dbReference type="ChEBI" id="CHEBI:15378"/>
        <dbReference type="ChEBI" id="CHEBI:57865"/>
        <dbReference type="ChEBI" id="CHEBI:57957"/>
        <dbReference type="ChEBI" id="CHEBI:78847"/>
        <dbReference type="EC" id="3.6.1.54"/>
    </reaction>
</comment>
<evidence type="ECO:0000256" key="10">
    <source>
        <dbReference type="HAMAP-Rule" id="MF_00575"/>
    </source>
</evidence>
<evidence type="ECO:0000256" key="4">
    <source>
        <dbReference type="ARBA" id="ARBA00022556"/>
    </source>
</evidence>
<comment type="similarity">
    <text evidence="10">Belongs to the LpxH family.</text>
</comment>
<keyword evidence="7 10" id="KW-0443">Lipid metabolism</keyword>
<sequence length="265" mass="29279">MSGAAPADLPGAWPVWVADPAWTTIDLLSDVHLHADMPRTFEAWRQHLLHTPAQAVLMLGDLFEVWVGDDARHTGFEAQCLEVLRQASCQRTLAFLPGNRDFLVGDVLLAEAGMQRLADPTVLQAWEQRWLLSHGDALCLDDAEYQRFRTLVRGDAWQAQFLAQPLVERQRQARAMRDASAARQAGQSPADWGEVDDAAAAQWLAAADAPALIHGHTHRPASHALPGGRVRHVLGDWDFDHGTTPRARILRLTRDGLQAIDLATP</sequence>
<dbReference type="RefSeq" id="WP_341410375.1">
    <property type="nucleotide sequence ID" value="NZ_JBBUTH010000004.1"/>
</dbReference>
<proteinExistence type="inferred from homology"/>
<feature type="binding site" evidence="10">
    <location>
        <position position="61"/>
    </location>
    <ligand>
        <name>Mn(2+)</name>
        <dbReference type="ChEBI" id="CHEBI:29035"/>
        <label>1</label>
    </ligand>
</feature>
<evidence type="ECO:0000256" key="6">
    <source>
        <dbReference type="ARBA" id="ARBA00022801"/>
    </source>
</evidence>
<feature type="binding site" evidence="10">
    <location>
        <position position="216"/>
    </location>
    <ligand>
        <name>substrate</name>
    </ligand>
</feature>
<dbReference type="Proteomes" id="UP001365405">
    <property type="component" value="Unassembled WGS sequence"/>
</dbReference>
<dbReference type="GO" id="GO:0016787">
    <property type="term" value="F:hydrolase activity"/>
    <property type="evidence" value="ECO:0007669"/>
    <property type="project" value="UniProtKB-KW"/>
</dbReference>
<feature type="binding site" evidence="10">
    <location>
        <position position="32"/>
    </location>
    <ligand>
        <name>Mn(2+)</name>
        <dbReference type="ChEBI" id="CHEBI:29035"/>
        <label>1</label>
    </ligand>
</feature>
<organism evidence="12 13">
    <name type="scientific">Pseudaquabacterium inlustre</name>
    <dbReference type="NCBI Taxonomy" id="2984192"/>
    <lineage>
        <taxon>Bacteria</taxon>
        <taxon>Pseudomonadati</taxon>
        <taxon>Pseudomonadota</taxon>
        <taxon>Betaproteobacteria</taxon>
        <taxon>Burkholderiales</taxon>
        <taxon>Sphaerotilaceae</taxon>
        <taxon>Pseudaquabacterium</taxon>
    </lineage>
</organism>
<evidence type="ECO:0000256" key="2">
    <source>
        <dbReference type="ARBA" id="ARBA00022516"/>
    </source>
</evidence>
<reference evidence="12 13" key="1">
    <citation type="submission" date="2024-04" db="EMBL/GenBank/DDBJ databases">
        <title>Novel species of the genus Ideonella isolated from streams.</title>
        <authorList>
            <person name="Lu H."/>
        </authorList>
    </citation>
    <scope>NUCLEOTIDE SEQUENCE [LARGE SCALE GENOMIC DNA]</scope>
    <source>
        <strain evidence="12 13">DXS22W</strain>
    </source>
</reference>
<dbReference type="EC" id="3.6.1.54" evidence="10"/>
<evidence type="ECO:0000313" key="13">
    <source>
        <dbReference type="Proteomes" id="UP001365405"/>
    </source>
</evidence>
<dbReference type="InterPro" id="IPR004843">
    <property type="entry name" value="Calcineurin-like_PHP"/>
</dbReference>
<comment type="pathway">
    <text evidence="10">Glycolipid biosynthesis; lipid IV(A) biosynthesis; lipid IV(A) from (3R)-3-hydroxytetradecanoyl-[acyl-carrier-protein] and UDP-N-acetyl-alpha-D-glucosamine: step 4/6.</text>
</comment>
<feature type="binding site" evidence="10">
    <location>
        <position position="61"/>
    </location>
    <ligand>
        <name>Mn(2+)</name>
        <dbReference type="ChEBI" id="CHEBI:29035"/>
        <label>2</label>
    </ligand>
</feature>
<evidence type="ECO:0000256" key="3">
    <source>
        <dbReference type="ARBA" id="ARBA00022519"/>
    </source>
</evidence>
<feature type="binding site" evidence="10">
    <location>
        <position position="218"/>
    </location>
    <ligand>
        <name>Mn(2+)</name>
        <dbReference type="ChEBI" id="CHEBI:29035"/>
        <label>1</label>
    </ligand>
</feature>
<keyword evidence="2 10" id="KW-0444">Lipid biosynthesis</keyword>
<evidence type="ECO:0000256" key="8">
    <source>
        <dbReference type="ARBA" id="ARBA00023136"/>
    </source>
</evidence>
<keyword evidence="6 10" id="KW-0378">Hydrolase</keyword>
<dbReference type="InterPro" id="IPR010138">
    <property type="entry name" value="UDP-diacylglucosamine_Hdrlase"/>
</dbReference>
<dbReference type="Gene3D" id="3.60.21.10">
    <property type="match status" value="1"/>
</dbReference>
<comment type="caution">
    <text evidence="12">The sequence shown here is derived from an EMBL/GenBank/DDBJ whole genome shotgun (WGS) entry which is preliminary data.</text>
</comment>
<dbReference type="SUPFAM" id="SSF56300">
    <property type="entry name" value="Metallo-dependent phosphatases"/>
    <property type="match status" value="1"/>
</dbReference>
<evidence type="ECO:0000256" key="1">
    <source>
        <dbReference type="ARBA" id="ARBA00022475"/>
    </source>
</evidence>
<dbReference type="InterPro" id="IPR043461">
    <property type="entry name" value="LpxH-like"/>
</dbReference>
<evidence type="ECO:0000256" key="9">
    <source>
        <dbReference type="ARBA" id="ARBA00023211"/>
    </source>
</evidence>
<accession>A0ABU9CHP8</accession>
<protein>
    <recommendedName>
        <fullName evidence="10">UDP-2,3-diacylglucosamine hydrolase</fullName>
        <ecNumber evidence="10">3.6.1.54</ecNumber>
    </recommendedName>
    <alternativeName>
        <fullName evidence="10">UDP-2,3-diacylglucosamine diphosphatase</fullName>
    </alternativeName>
</protein>
<dbReference type="Pfam" id="PF00149">
    <property type="entry name" value="Metallophos"/>
    <property type="match status" value="1"/>
</dbReference>
<feature type="binding site" evidence="10">
    <location>
        <position position="216"/>
    </location>
    <ligand>
        <name>Mn(2+)</name>
        <dbReference type="ChEBI" id="CHEBI:29035"/>
        <label>2</label>
    </ligand>
</feature>
<dbReference type="HAMAP" id="MF_00575">
    <property type="entry name" value="LpxH"/>
    <property type="match status" value="1"/>
</dbReference>
<dbReference type="PANTHER" id="PTHR34990:SF1">
    <property type="entry name" value="UDP-2,3-DIACYLGLUCOSAMINE HYDROLASE"/>
    <property type="match status" value="1"/>
</dbReference>
<feature type="binding site" evidence="10">
    <location>
        <position position="142"/>
    </location>
    <ligand>
        <name>substrate</name>
    </ligand>
</feature>
<keyword evidence="13" id="KW-1185">Reference proteome</keyword>
<feature type="binding site" evidence="10">
    <location>
        <position position="99"/>
    </location>
    <ligand>
        <name>Mn(2+)</name>
        <dbReference type="ChEBI" id="CHEBI:29035"/>
        <label>2</label>
    </ligand>
</feature>
<keyword evidence="4 10" id="KW-0441">Lipid A biosynthesis</keyword>
<feature type="binding site" evidence="10">
    <location>
        <position position="180"/>
    </location>
    <ligand>
        <name>substrate</name>
    </ligand>
</feature>
<feature type="binding site" evidence="10">
    <location>
        <position position="30"/>
    </location>
    <ligand>
        <name>Mn(2+)</name>
        <dbReference type="ChEBI" id="CHEBI:29035"/>
        <label>1</label>
    </ligand>
</feature>
<keyword evidence="3 10" id="KW-0997">Cell inner membrane</keyword>
<comment type="subcellular location">
    <subcellularLocation>
        <location evidence="10">Cell inner membrane</location>
        <topology evidence="10">Peripheral membrane protein</topology>
        <orientation evidence="10">Cytoplasmic side</orientation>
    </subcellularLocation>
</comment>
<feature type="binding site" evidence="10">
    <location>
        <position position="184"/>
    </location>
    <ligand>
        <name>substrate</name>
    </ligand>
</feature>
<keyword evidence="8 10" id="KW-0472">Membrane</keyword>
<evidence type="ECO:0000256" key="7">
    <source>
        <dbReference type="ARBA" id="ARBA00023098"/>
    </source>
</evidence>
<keyword evidence="5 10" id="KW-0479">Metal-binding</keyword>